<dbReference type="OrthoDB" id="127135at2"/>
<evidence type="ECO:0000313" key="2">
    <source>
        <dbReference type="EMBL" id="ABJ88656.1"/>
    </source>
</evidence>
<feature type="signal peptide" evidence="1">
    <location>
        <begin position="1"/>
        <end position="27"/>
    </location>
</feature>
<feature type="chain" id="PRO_5004162314" description="40-residue YVTN family beta-propeller repeat protein" evidence="1">
    <location>
        <begin position="28"/>
        <end position="979"/>
    </location>
</feature>
<sequence length="979" mass="101824" precursor="true">MSLIPKCRYGVFAFALWLLSTGTPVHAQQAVGATFGDVIQMQGGTPSDIVLDEQRHQLYLVSNTTSQVIVYDYARGQVVTRIPTGKTPLAGAMSMDGTFLYVTASGPPSALYAIDLSANRVAYSQTLASTPQGVETGVDGRVLVAMVGTGVIAGVPQKTLQIFDPVSRTLTDVAVPALTTTLAPVPAQATGRPTTTFSGKLMRTPDGTFIVGVITPTAGSTYIFVYEVASGVILRNRTTAGQSSVISMAPDGSRFMAGFTMYDTATLAVVAQQNNANAPFTFTSAINTTQNVGGSIFTPDGSTLYSAFNTAATTVPASPSLSSTLLVNDPTNLAIRLGIKLPESIVAKIVMLSDGSQAWGLSDSGLVHLPLGHLYDYPILVPQTTQVFLAMDDCNRGVASGALQVNNLGKGRLTYTVAASPSAALVYQQSSGLAPSTLTFTMEPGRSGVVRQPGTNIWTGAGTQPGTPVNLTLSSPEAINIPNTVRVYMNYRLSDQRGVIYPVPTTLNNNPSGTAANTAGNEGLQDILLDEPRGLVYITNSGYNRIEVFDIVKQHFVNPIPAGQMPHQMAMGSDGNTLYVANTGGESISIVDLNLGHVVDSVVFPPVQRNSTAAPIYPRSLAMGYFGLQFVMSNGSLWKVTGNQALPRPADPNGIIPVTLTGCPNCGMISTPGSDFILTFSGNGTAYVYDSTADAYVTSRLLIPAPIQGYYDVLGAGPTGAYFLVNGLIVNPSLTIIGGSATPGATSQGGGGFPGQPPVVSVVNTGNRNVAALAPLDSKRFLRLTTPVRQNITTVTRDDSRTTLEIVNLQTGEDTLAGVVPENPVVNVFGTTRFNTNPRMMVVDAAGTTAYMITLSGLSVVPLTATGADTRPTINTGARGIVNSADGTPNFKPGSFITISGKNLAGAATADTIPPPTVLGGSCVTFGDIAVPLLVTSNGQIQAQVPDTLPAGTHVVEVRSLATAQDSDPVTVTVKPGGN</sequence>
<protein>
    <recommendedName>
        <fullName evidence="3">40-residue YVTN family beta-propeller repeat protein</fullName>
    </recommendedName>
</protein>
<dbReference type="InterPro" id="IPR011044">
    <property type="entry name" value="Quino_amine_DH_bsu"/>
</dbReference>
<dbReference type="InterPro" id="IPR013783">
    <property type="entry name" value="Ig-like_fold"/>
</dbReference>
<name>Q01NW4_SOLUE</name>
<dbReference type="InterPro" id="IPR051200">
    <property type="entry name" value="Host-pathogen_enzymatic-act"/>
</dbReference>
<dbReference type="InterPro" id="IPR015943">
    <property type="entry name" value="WD40/YVTN_repeat-like_dom_sf"/>
</dbReference>
<dbReference type="KEGG" id="sus:Acid_7758"/>
<dbReference type="STRING" id="234267.Acid_7758"/>
<dbReference type="HOGENOM" id="CLU_288999_0_0_0"/>
<evidence type="ECO:0000256" key="1">
    <source>
        <dbReference type="SAM" id="SignalP"/>
    </source>
</evidence>
<evidence type="ECO:0008006" key="3">
    <source>
        <dbReference type="Google" id="ProtNLM"/>
    </source>
</evidence>
<proteinExistence type="predicted"/>
<accession>Q01NW4</accession>
<dbReference type="InParanoid" id="Q01NW4"/>
<organism evidence="2">
    <name type="scientific">Solibacter usitatus (strain Ellin6076)</name>
    <dbReference type="NCBI Taxonomy" id="234267"/>
    <lineage>
        <taxon>Bacteria</taxon>
        <taxon>Pseudomonadati</taxon>
        <taxon>Acidobacteriota</taxon>
        <taxon>Terriglobia</taxon>
        <taxon>Bryobacterales</taxon>
        <taxon>Solibacteraceae</taxon>
        <taxon>Candidatus Solibacter</taxon>
    </lineage>
</organism>
<gene>
    <name evidence="2" type="ordered locus">Acid_7758</name>
</gene>
<dbReference type="SUPFAM" id="SSF81296">
    <property type="entry name" value="E set domains"/>
    <property type="match status" value="1"/>
</dbReference>
<dbReference type="eggNOG" id="COG3391">
    <property type="taxonomic scope" value="Bacteria"/>
</dbReference>
<dbReference type="NCBIfam" id="TIGR03437">
    <property type="entry name" value="Soli_cterm"/>
    <property type="match status" value="1"/>
</dbReference>
<dbReference type="AlphaFoldDB" id="Q01NW4"/>
<dbReference type="SUPFAM" id="SSF50974">
    <property type="entry name" value="Nitrous oxide reductase, N-terminal domain"/>
    <property type="match status" value="1"/>
</dbReference>
<dbReference type="Gene3D" id="2.60.40.10">
    <property type="entry name" value="Immunoglobulins"/>
    <property type="match status" value="1"/>
</dbReference>
<dbReference type="SUPFAM" id="SSF50969">
    <property type="entry name" value="YVTN repeat-like/Quinoprotein amine dehydrogenase"/>
    <property type="match status" value="1"/>
</dbReference>
<dbReference type="PANTHER" id="PTHR47197">
    <property type="entry name" value="PROTEIN NIRF"/>
    <property type="match status" value="1"/>
</dbReference>
<dbReference type="PANTHER" id="PTHR47197:SF3">
    <property type="entry name" value="DIHYDRO-HEME D1 DEHYDROGENASE"/>
    <property type="match status" value="1"/>
</dbReference>
<dbReference type="InterPro" id="IPR017803">
    <property type="entry name" value="CHP03437_C"/>
</dbReference>
<dbReference type="Gene3D" id="2.130.10.10">
    <property type="entry name" value="YVTN repeat-like/Quinoprotein amine dehydrogenase"/>
    <property type="match status" value="2"/>
</dbReference>
<reference evidence="2" key="1">
    <citation type="submission" date="2006-10" db="EMBL/GenBank/DDBJ databases">
        <title>Complete sequence of Solibacter usitatus Ellin6076.</title>
        <authorList>
            <consortium name="US DOE Joint Genome Institute"/>
            <person name="Copeland A."/>
            <person name="Lucas S."/>
            <person name="Lapidus A."/>
            <person name="Barry K."/>
            <person name="Detter J.C."/>
            <person name="Glavina del Rio T."/>
            <person name="Hammon N."/>
            <person name="Israni S."/>
            <person name="Dalin E."/>
            <person name="Tice H."/>
            <person name="Pitluck S."/>
            <person name="Thompson L.S."/>
            <person name="Brettin T."/>
            <person name="Bruce D."/>
            <person name="Han C."/>
            <person name="Tapia R."/>
            <person name="Gilna P."/>
            <person name="Schmutz J."/>
            <person name="Larimer F."/>
            <person name="Land M."/>
            <person name="Hauser L."/>
            <person name="Kyrpides N."/>
            <person name="Mikhailova N."/>
            <person name="Janssen P.H."/>
            <person name="Kuske C.R."/>
            <person name="Richardson P."/>
        </authorList>
    </citation>
    <scope>NUCLEOTIDE SEQUENCE</scope>
    <source>
        <strain evidence="2">Ellin6076</strain>
    </source>
</reference>
<dbReference type="EMBL" id="CP000473">
    <property type="protein sequence ID" value="ABJ88656.1"/>
    <property type="molecule type" value="Genomic_DNA"/>
</dbReference>
<dbReference type="InterPro" id="IPR014756">
    <property type="entry name" value="Ig_E-set"/>
</dbReference>
<keyword evidence="1" id="KW-0732">Signal</keyword>
<dbReference type="InterPro" id="IPR011045">
    <property type="entry name" value="N2O_reductase_N"/>
</dbReference>